<feature type="compositionally biased region" description="Basic and acidic residues" evidence="8">
    <location>
        <begin position="1234"/>
        <end position="1244"/>
    </location>
</feature>
<protein>
    <submittedName>
        <fullName evidence="12">Probable serine/threonine-protein kinase DDB_G0282963 isoform X1</fullName>
    </submittedName>
</protein>
<feature type="compositionally biased region" description="Basic and acidic residues" evidence="8">
    <location>
        <begin position="906"/>
        <end position="938"/>
    </location>
</feature>
<evidence type="ECO:0000256" key="6">
    <source>
        <dbReference type="ARBA" id="ARBA00022840"/>
    </source>
</evidence>
<accession>A0A8B7PCW1</accession>
<gene>
    <name evidence="12" type="primary">LOC108679770</name>
</gene>
<feature type="compositionally biased region" description="Low complexity" evidence="8">
    <location>
        <begin position="1396"/>
        <end position="1406"/>
    </location>
</feature>
<keyword evidence="5 12" id="KW-0418">Kinase</keyword>
<proteinExistence type="predicted"/>
<dbReference type="PROSITE" id="PS00108">
    <property type="entry name" value="PROTEIN_KINASE_ST"/>
    <property type="match status" value="1"/>
</dbReference>
<evidence type="ECO:0000313" key="11">
    <source>
        <dbReference type="Proteomes" id="UP000694843"/>
    </source>
</evidence>
<feature type="compositionally biased region" description="Basic and acidic residues" evidence="8">
    <location>
        <begin position="292"/>
        <end position="301"/>
    </location>
</feature>
<feature type="region of interest" description="Disordered" evidence="8">
    <location>
        <begin position="290"/>
        <end position="317"/>
    </location>
</feature>
<dbReference type="InterPro" id="IPR000961">
    <property type="entry name" value="AGC-kinase_C"/>
</dbReference>
<dbReference type="InterPro" id="IPR000719">
    <property type="entry name" value="Prot_kinase_dom"/>
</dbReference>
<feature type="region of interest" description="Disordered" evidence="8">
    <location>
        <begin position="167"/>
        <end position="200"/>
    </location>
</feature>
<dbReference type="CTD" id="32191"/>
<evidence type="ECO:0000256" key="5">
    <source>
        <dbReference type="ARBA" id="ARBA00022777"/>
    </source>
</evidence>
<dbReference type="SMART" id="SM00133">
    <property type="entry name" value="S_TK_X"/>
    <property type="match status" value="1"/>
</dbReference>
<keyword evidence="2" id="KW-0597">Phosphoprotein</keyword>
<dbReference type="Proteomes" id="UP000694843">
    <property type="component" value="Unplaced"/>
</dbReference>
<feature type="compositionally biased region" description="Polar residues" evidence="8">
    <location>
        <begin position="176"/>
        <end position="189"/>
    </location>
</feature>
<evidence type="ECO:0000259" key="9">
    <source>
        <dbReference type="PROSITE" id="PS50011"/>
    </source>
</evidence>
<dbReference type="InterPro" id="IPR017441">
    <property type="entry name" value="Protein_kinase_ATP_BS"/>
</dbReference>
<dbReference type="Gene3D" id="1.10.510.10">
    <property type="entry name" value="Transferase(Phosphotransferase) domain 1"/>
    <property type="match status" value="1"/>
</dbReference>
<dbReference type="PROSITE" id="PS50011">
    <property type="entry name" value="PROTEIN_KINASE_DOM"/>
    <property type="match status" value="1"/>
</dbReference>
<feature type="compositionally biased region" description="Low complexity" evidence="8">
    <location>
        <begin position="807"/>
        <end position="817"/>
    </location>
</feature>
<evidence type="ECO:0000256" key="2">
    <source>
        <dbReference type="ARBA" id="ARBA00022553"/>
    </source>
</evidence>
<feature type="compositionally biased region" description="Polar residues" evidence="8">
    <location>
        <begin position="302"/>
        <end position="317"/>
    </location>
</feature>
<dbReference type="PROSITE" id="PS51285">
    <property type="entry name" value="AGC_KINASE_CTER"/>
    <property type="match status" value="1"/>
</dbReference>
<dbReference type="OrthoDB" id="6375922at2759"/>
<feature type="compositionally biased region" description="Acidic residues" evidence="8">
    <location>
        <begin position="1407"/>
        <end position="1420"/>
    </location>
</feature>
<feature type="region of interest" description="Disordered" evidence="8">
    <location>
        <begin position="1034"/>
        <end position="1067"/>
    </location>
</feature>
<feature type="region of interest" description="Disordered" evidence="8">
    <location>
        <begin position="1380"/>
        <end position="1430"/>
    </location>
</feature>
<dbReference type="KEGG" id="hazt:108679770"/>
<dbReference type="Gene3D" id="3.30.200.20">
    <property type="entry name" value="Phosphorylase Kinase, domain 1"/>
    <property type="match status" value="1"/>
</dbReference>
<keyword evidence="11" id="KW-1185">Reference proteome</keyword>
<dbReference type="RefSeq" id="XP_018023979.1">
    <property type="nucleotide sequence ID" value="XM_018168490.2"/>
</dbReference>
<feature type="compositionally biased region" description="Polar residues" evidence="8">
    <location>
        <begin position="939"/>
        <end position="951"/>
    </location>
</feature>
<evidence type="ECO:0000256" key="8">
    <source>
        <dbReference type="SAM" id="MobiDB-lite"/>
    </source>
</evidence>
<dbReference type="FunFam" id="3.30.200.20:FF:000103">
    <property type="entry name" value="Protein kinase C"/>
    <property type="match status" value="1"/>
</dbReference>
<dbReference type="InterPro" id="IPR017892">
    <property type="entry name" value="Pkinase_C"/>
</dbReference>
<feature type="domain" description="AGC-kinase C-terminal" evidence="10">
    <location>
        <begin position="1705"/>
        <end position="1773"/>
    </location>
</feature>
<feature type="region of interest" description="Disordered" evidence="8">
    <location>
        <begin position="1139"/>
        <end position="1287"/>
    </location>
</feature>
<feature type="region of interest" description="Disordered" evidence="8">
    <location>
        <begin position="802"/>
        <end position="830"/>
    </location>
</feature>
<dbReference type="SUPFAM" id="SSF56112">
    <property type="entry name" value="Protein kinase-like (PK-like)"/>
    <property type="match status" value="1"/>
</dbReference>
<dbReference type="FunFam" id="1.10.510.10:FF:000150">
    <property type="entry name" value="Protein kinase C, theta"/>
    <property type="match status" value="1"/>
</dbReference>
<evidence type="ECO:0000256" key="1">
    <source>
        <dbReference type="ARBA" id="ARBA00022527"/>
    </source>
</evidence>
<feature type="compositionally biased region" description="Basic and acidic residues" evidence="8">
    <location>
        <begin position="1042"/>
        <end position="1057"/>
    </location>
</feature>
<dbReference type="GO" id="GO:0004674">
    <property type="term" value="F:protein serine/threonine kinase activity"/>
    <property type="evidence" value="ECO:0007669"/>
    <property type="project" value="UniProtKB-KW"/>
</dbReference>
<keyword evidence="1" id="KW-0723">Serine/threonine-protein kinase</keyword>
<evidence type="ECO:0000256" key="7">
    <source>
        <dbReference type="PROSITE-ProRule" id="PRU10141"/>
    </source>
</evidence>
<feature type="region of interest" description="Disordered" evidence="8">
    <location>
        <begin position="561"/>
        <end position="580"/>
    </location>
</feature>
<dbReference type="InterPro" id="IPR011009">
    <property type="entry name" value="Kinase-like_dom_sf"/>
</dbReference>
<dbReference type="GO" id="GO:0005524">
    <property type="term" value="F:ATP binding"/>
    <property type="evidence" value="ECO:0007669"/>
    <property type="project" value="UniProtKB-UniRule"/>
</dbReference>
<feature type="region of interest" description="Disordered" evidence="8">
    <location>
        <begin position="872"/>
        <end position="960"/>
    </location>
</feature>
<dbReference type="Pfam" id="PF00069">
    <property type="entry name" value="Pkinase"/>
    <property type="match status" value="1"/>
</dbReference>
<reference evidence="12" key="1">
    <citation type="submission" date="2025-08" db="UniProtKB">
        <authorList>
            <consortium name="RefSeq"/>
        </authorList>
    </citation>
    <scope>IDENTIFICATION</scope>
    <source>
        <tissue evidence="12">Whole organism</tissue>
    </source>
</reference>
<keyword evidence="4 7" id="KW-0547">Nucleotide-binding</keyword>
<evidence type="ECO:0000256" key="3">
    <source>
        <dbReference type="ARBA" id="ARBA00022679"/>
    </source>
</evidence>
<evidence type="ECO:0000313" key="12">
    <source>
        <dbReference type="RefSeq" id="XP_018023979.1"/>
    </source>
</evidence>
<feature type="compositionally biased region" description="Polar residues" evidence="8">
    <location>
        <begin position="1149"/>
        <end position="1162"/>
    </location>
</feature>
<feature type="compositionally biased region" description="Low complexity" evidence="8">
    <location>
        <begin position="567"/>
        <end position="580"/>
    </location>
</feature>
<evidence type="ECO:0000259" key="10">
    <source>
        <dbReference type="PROSITE" id="PS51285"/>
    </source>
</evidence>
<dbReference type="SMART" id="SM00220">
    <property type="entry name" value="S_TKc"/>
    <property type="match status" value="1"/>
</dbReference>
<dbReference type="InterPro" id="IPR008271">
    <property type="entry name" value="Ser/Thr_kinase_AS"/>
</dbReference>
<keyword evidence="6 7" id="KW-0067">ATP-binding</keyword>
<evidence type="ECO:0000256" key="4">
    <source>
        <dbReference type="ARBA" id="ARBA00022741"/>
    </source>
</evidence>
<dbReference type="Pfam" id="PF00433">
    <property type="entry name" value="Pkinase_C"/>
    <property type="match status" value="1"/>
</dbReference>
<dbReference type="PANTHER" id="PTHR24351">
    <property type="entry name" value="RIBOSOMAL PROTEIN S6 KINASE"/>
    <property type="match status" value="1"/>
</dbReference>
<feature type="compositionally biased region" description="Polar residues" evidence="8">
    <location>
        <begin position="1268"/>
        <end position="1287"/>
    </location>
</feature>
<sequence>MPYTSYTSYNYSNYGAARPYSGSKTYTPFSQTSAYGSTSSSNYNLTPSTSFYPYRLGGHSSSGSTSSPYGLKSSASSSVLSNYDASTSPTRRKISAVPSFLSGNTASLRKAFGDTEAYVEDLPSAPYRSRRFNSDGDKTYPERFYLPRKSTNKVEASTYTSKYTYLDPPKPKEINSNDINLSKPPTSSRLHGDVKRNDPGKISRNRQVVRLTIKRNQDQKKNVNEVRKNSIKTVAQKLLDKYTIIEKKPNTANLQYGPRDRSYFYFSSDSDEVKPNRDVEEVVVRLGSESLSVKDQEEQKRTSASSHIPQSNNDQKNIYSGARKLSKPGTELDDGVVFCAATDKSVEETELASAQDVKDMIVAASLHPDVDIESDEEIKQLIDADSGESFPNTPTICEDTDSKKISGRTVNPMESIVAKRRASGDMSLNDGSIIVDKLRRFVKQQVSIKKASVKRLSKTGPKKDTSRGDVITVKLHGVKDFEANKISFIQNSDEQISAPCEKNNEKCQEKACDLLSSSDDTREQERLCKKSPTPQLALMKGMEKIKMSIAVCDNICKNKDDSECKSSYESGRNSLSSESYGSSCSSSVNGPTAIVGSLTLALQTKDEKSNTCLEDAPWRKKRSPYINKSKTSANILSSVSSSDNPSLNLYDLSKSTSSFALDNPVDRVNRVEFQCGNAALDLNKVTGKISISLDSEKSTLNQKSSAQSREFWNVNEIRYVSLIQDGDLNRASSFVDDTTKKVQSWKGDVVTPESESIACLQDSVSTSEIVQAMKKSSSCTRAEKGDEEINFDDRRSNLDTAWVGHKNSSNANASSEALRPEANKKSPRPLIKFGNDAANIKNLLQKGIGTNNNRITKVKDSNEDGRSLQLFEKKAQMSSDKVSAAEPARNNKSPPSVDPNKISKGIAHDKKFLNVRTDDTDLPDVSKEKNSSNEDDNSRVLSSPSSNNVMLNDTKRNKLSEEQKSAYREALGVGDVNEKSSGKINLGRKLTSTNGNEKIKISPSTCGCTQISDTFAKESDTIIGRSELCQTKTDNRLTGGQEEDKSSIFNDKNEKKVHPLPISNGKKVDNEIHNARNVLKKRPVDKGGGNEKNKLEANKVTEPTLRKVWKIPVLDPKPPPVDQLREVRNVLKRPGKLGIGLDQKKISASEAQQSAIPANKANTDGAALPGKPKKVWKRPVACQAPQKENQSESEDDDLKNARPAYHRKKKSASKSPPLSPNTKKKVLPDSNNKSNKDPSTKSSDRTSSQAPQEQEQSGLKLKSPRISAASTSISGSPNFSSTVTEGTQPENLIGLCASKSADSAYGSSPSTPQPNTALQRELGLRSEAVLKNTGSSSTKLNNEEGVCNVCGTNCHRKCEKQIPNLCGVNQKLLAEALSSVKKGSTSESREGRPALSSSSTTTTTTTSDDDDEGSTTETDSDFSGPAEIRSPLKTRPKFKKYCVDDFRFIKVLGKGSFGKVMLAQQVGTENYFAVKCLKKDVVLEDNDVECTLIERKVLTLGTKHPYLCHLFCSFQTTSHLFFVMEYLTGGDLMFHIQHSGRFDEYRACFYSAEICSGLRFLHNKGIIYRDLKLDNILLDYQGHIRIADFGMCKLQIYLDKFADTFCGTPDYMAPEVIKGQHYNQCVDWWSFGVLLYEMMVGKSPFKGCDEDHLFWLICNEEPFYPRFLTTQAQSLLKQLLDKDCTKRLGIPYSPYGDIQCHPFYKYIDWSKIERKEVETPYKPKLRHILDVQFFDPLFTKRSAALTPIDDSILSSMDQTPFKDFSYTNPNITE</sequence>
<feature type="compositionally biased region" description="Basic and acidic residues" evidence="8">
    <location>
        <begin position="190"/>
        <end position="200"/>
    </location>
</feature>
<dbReference type="GeneID" id="108679770"/>
<feature type="binding site" evidence="7">
    <location>
        <position position="1475"/>
    </location>
    <ligand>
        <name>ATP</name>
        <dbReference type="ChEBI" id="CHEBI:30616"/>
    </ligand>
</feature>
<feature type="compositionally biased region" description="Polar residues" evidence="8">
    <location>
        <begin position="1245"/>
        <end position="1257"/>
    </location>
</feature>
<feature type="domain" description="Protein kinase" evidence="9">
    <location>
        <begin position="1446"/>
        <end position="1704"/>
    </location>
</feature>
<organism evidence="11 12">
    <name type="scientific">Hyalella azteca</name>
    <name type="common">Amphipod</name>
    <dbReference type="NCBI Taxonomy" id="294128"/>
    <lineage>
        <taxon>Eukaryota</taxon>
        <taxon>Metazoa</taxon>
        <taxon>Ecdysozoa</taxon>
        <taxon>Arthropoda</taxon>
        <taxon>Crustacea</taxon>
        <taxon>Multicrustacea</taxon>
        <taxon>Malacostraca</taxon>
        <taxon>Eumalacostraca</taxon>
        <taxon>Peracarida</taxon>
        <taxon>Amphipoda</taxon>
        <taxon>Senticaudata</taxon>
        <taxon>Talitrida</taxon>
        <taxon>Talitroidea</taxon>
        <taxon>Hyalellidae</taxon>
        <taxon>Hyalella</taxon>
    </lineage>
</organism>
<keyword evidence="3" id="KW-0808">Transferase</keyword>
<dbReference type="PROSITE" id="PS00107">
    <property type="entry name" value="PROTEIN_KINASE_ATP"/>
    <property type="match status" value="1"/>
</dbReference>
<name>A0A8B7PCW1_HYAAZ</name>